<gene>
    <name evidence="5" type="ORF">IAD01_06975</name>
</gene>
<dbReference type="InterPro" id="IPR054170">
    <property type="entry name" value="RlmL_1st"/>
</dbReference>
<accession>A0A9D1JI88</accession>
<organism evidence="5 6">
    <name type="scientific">Candidatus Faeciplasma gallinarum</name>
    <dbReference type="NCBI Taxonomy" id="2840799"/>
    <lineage>
        <taxon>Bacteria</taxon>
        <taxon>Bacillati</taxon>
        <taxon>Bacillota</taxon>
        <taxon>Clostridia</taxon>
        <taxon>Eubacteriales</taxon>
        <taxon>Oscillospiraceae</taxon>
        <taxon>Oscillospiraceae incertae sedis</taxon>
        <taxon>Candidatus Faeciplasma</taxon>
    </lineage>
</organism>
<dbReference type="SMART" id="SM00981">
    <property type="entry name" value="THUMP"/>
    <property type="match status" value="1"/>
</dbReference>
<dbReference type="InterPro" id="IPR029063">
    <property type="entry name" value="SAM-dependent_MTases_sf"/>
</dbReference>
<dbReference type="Proteomes" id="UP000823982">
    <property type="component" value="Unassembled WGS sequence"/>
</dbReference>
<keyword evidence="3" id="KW-0694">RNA-binding</keyword>
<evidence type="ECO:0000259" key="4">
    <source>
        <dbReference type="PROSITE" id="PS51165"/>
    </source>
</evidence>
<dbReference type="CDD" id="cd11715">
    <property type="entry name" value="THUMP_AdoMetMT"/>
    <property type="match status" value="1"/>
</dbReference>
<dbReference type="InterPro" id="IPR004114">
    <property type="entry name" value="THUMP_dom"/>
</dbReference>
<dbReference type="SUPFAM" id="SSF53335">
    <property type="entry name" value="S-adenosyl-L-methionine-dependent methyltransferases"/>
    <property type="match status" value="1"/>
</dbReference>
<evidence type="ECO:0000256" key="2">
    <source>
        <dbReference type="ARBA" id="ARBA00022679"/>
    </source>
</evidence>
<dbReference type="EMBL" id="DVIR01000064">
    <property type="protein sequence ID" value="HIS25126.1"/>
    <property type="molecule type" value="Genomic_DNA"/>
</dbReference>
<reference evidence="5" key="2">
    <citation type="journal article" date="2021" name="PeerJ">
        <title>Extensive microbial diversity within the chicken gut microbiome revealed by metagenomics and culture.</title>
        <authorList>
            <person name="Gilroy R."/>
            <person name="Ravi A."/>
            <person name="Getino M."/>
            <person name="Pursley I."/>
            <person name="Horton D.L."/>
            <person name="Alikhan N.F."/>
            <person name="Baker D."/>
            <person name="Gharbi K."/>
            <person name="Hall N."/>
            <person name="Watson M."/>
            <person name="Adriaenssens E.M."/>
            <person name="Foster-Nyarko E."/>
            <person name="Jarju S."/>
            <person name="Secka A."/>
            <person name="Antonio M."/>
            <person name="Oren A."/>
            <person name="Chaudhuri R.R."/>
            <person name="La Ragione R."/>
            <person name="Hildebrand F."/>
            <person name="Pallen M.J."/>
        </authorList>
    </citation>
    <scope>NUCLEOTIDE SEQUENCE</scope>
    <source>
        <strain evidence="5">CHK157-1446</strain>
    </source>
</reference>
<name>A0A9D1JI88_9FIRM</name>
<feature type="domain" description="THUMP" evidence="4">
    <location>
        <begin position="46"/>
        <end position="156"/>
    </location>
</feature>
<protein>
    <submittedName>
        <fullName evidence="5">Class I SAM-dependent RNA methyltransferase</fullName>
    </submittedName>
</protein>
<evidence type="ECO:0000256" key="3">
    <source>
        <dbReference type="PROSITE-ProRule" id="PRU00529"/>
    </source>
</evidence>
<dbReference type="Pfam" id="PF01170">
    <property type="entry name" value="UPF0020"/>
    <property type="match status" value="1"/>
</dbReference>
<reference evidence="5" key="1">
    <citation type="submission" date="2020-10" db="EMBL/GenBank/DDBJ databases">
        <authorList>
            <person name="Gilroy R."/>
        </authorList>
    </citation>
    <scope>NUCLEOTIDE SEQUENCE</scope>
    <source>
        <strain evidence="5">CHK157-1446</strain>
    </source>
</reference>
<dbReference type="PANTHER" id="PTHR47313:SF1">
    <property type="entry name" value="RIBOSOMAL RNA LARGE SUBUNIT METHYLTRANSFERASE K_L"/>
    <property type="match status" value="1"/>
</dbReference>
<dbReference type="Pfam" id="PF02926">
    <property type="entry name" value="THUMP"/>
    <property type="match status" value="1"/>
</dbReference>
<dbReference type="PROSITE" id="PS51165">
    <property type="entry name" value="THUMP"/>
    <property type="match status" value="1"/>
</dbReference>
<evidence type="ECO:0000256" key="1">
    <source>
        <dbReference type="ARBA" id="ARBA00022603"/>
    </source>
</evidence>
<dbReference type="GO" id="GO:0070043">
    <property type="term" value="F:rRNA (guanine-N7-)-methyltransferase activity"/>
    <property type="evidence" value="ECO:0007669"/>
    <property type="project" value="TreeGrafter"/>
</dbReference>
<evidence type="ECO:0000313" key="5">
    <source>
        <dbReference type="EMBL" id="HIS25126.1"/>
    </source>
</evidence>
<dbReference type="Pfam" id="PF22020">
    <property type="entry name" value="RlmL_1st"/>
    <property type="match status" value="1"/>
</dbReference>
<dbReference type="GO" id="GO:0008990">
    <property type="term" value="F:rRNA (guanine-N2-)-methyltransferase activity"/>
    <property type="evidence" value="ECO:0007669"/>
    <property type="project" value="TreeGrafter"/>
</dbReference>
<dbReference type="InterPro" id="IPR000241">
    <property type="entry name" value="RlmKL-like_Mtase"/>
</dbReference>
<dbReference type="AlphaFoldDB" id="A0A9D1JI88"/>
<dbReference type="Gene3D" id="3.30.2130.30">
    <property type="match status" value="1"/>
</dbReference>
<dbReference type="GO" id="GO:0003723">
    <property type="term" value="F:RNA binding"/>
    <property type="evidence" value="ECO:0007669"/>
    <property type="project" value="UniProtKB-UniRule"/>
</dbReference>
<sequence>MTEKIRYCCPCHFGLESVLAFEIKKIGGENLLVSDGRISFNGDIKMLAKANICLASAERVLIELGTFEARSFEELFQGVKALEAERYIGKKDAFPVKGHSLKSALHSIPDCQSIIKKALVERLKPVYGVNRFEESGAVVQVRFNILKDVVSIYLDTSGQGLHKRGYRRTSNDAPIKETLAAGIIDLAHVRGDSVVCDPMCGSGTLIIEAAYKALRIAPGLKRSFAAQSWESIPSEIWDETRLDAREQIAKDNTFTGYASDIDSFAVDLTQKNVKYAGVANRITVSKKDISEYKPKAGVITVCNPPYGERMFELRQAQELYKKMGQVLCPSKSNPYYIICADEEFEKFFGKKADKKRKLYNGMLKCQLYMYYM</sequence>
<evidence type="ECO:0000313" key="6">
    <source>
        <dbReference type="Proteomes" id="UP000823982"/>
    </source>
</evidence>
<keyword evidence="2" id="KW-0808">Transferase</keyword>
<dbReference type="PANTHER" id="PTHR47313">
    <property type="entry name" value="RIBOSOMAL RNA LARGE SUBUNIT METHYLTRANSFERASE K/L"/>
    <property type="match status" value="1"/>
</dbReference>
<comment type="caution">
    <text evidence="5">The sequence shown here is derived from an EMBL/GenBank/DDBJ whole genome shotgun (WGS) entry which is preliminary data.</text>
</comment>
<keyword evidence="1 5" id="KW-0489">Methyltransferase</keyword>
<dbReference type="PROSITE" id="PS01261">
    <property type="entry name" value="UPF0020"/>
    <property type="match status" value="1"/>
</dbReference>
<dbReference type="InterPro" id="IPR053943">
    <property type="entry name" value="RlmKL-like_Mtase_CS"/>
</dbReference>
<proteinExistence type="predicted"/>
<dbReference type="Gene3D" id="3.40.50.150">
    <property type="entry name" value="Vaccinia Virus protein VP39"/>
    <property type="match status" value="1"/>
</dbReference>